<keyword evidence="2" id="KW-1185">Reference proteome</keyword>
<gene>
    <name evidence="1" type="ORF">NA56DRAFT_548026</name>
</gene>
<evidence type="ECO:0000313" key="1">
    <source>
        <dbReference type="EMBL" id="PMD24540.1"/>
    </source>
</evidence>
<evidence type="ECO:0008006" key="3">
    <source>
        <dbReference type="Google" id="ProtNLM"/>
    </source>
</evidence>
<dbReference type="EMBL" id="KZ613472">
    <property type="protein sequence ID" value="PMD24540.1"/>
    <property type="molecule type" value="Genomic_DNA"/>
</dbReference>
<accession>A0A2J6QE56</accession>
<organism evidence="1 2">
    <name type="scientific">Hyaloscypha hepaticicola</name>
    <dbReference type="NCBI Taxonomy" id="2082293"/>
    <lineage>
        <taxon>Eukaryota</taxon>
        <taxon>Fungi</taxon>
        <taxon>Dikarya</taxon>
        <taxon>Ascomycota</taxon>
        <taxon>Pezizomycotina</taxon>
        <taxon>Leotiomycetes</taxon>
        <taxon>Helotiales</taxon>
        <taxon>Hyaloscyphaceae</taxon>
        <taxon>Hyaloscypha</taxon>
    </lineage>
</organism>
<feature type="non-terminal residue" evidence="1">
    <location>
        <position position="206"/>
    </location>
</feature>
<name>A0A2J6QE56_9HELO</name>
<dbReference type="PANTHER" id="PTHR38166">
    <property type="entry name" value="C2H2-TYPE DOMAIN-CONTAINING PROTEIN-RELATED"/>
    <property type="match status" value="1"/>
</dbReference>
<evidence type="ECO:0000313" key="2">
    <source>
        <dbReference type="Proteomes" id="UP000235672"/>
    </source>
</evidence>
<dbReference type="AlphaFoldDB" id="A0A2J6QE56"/>
<sequence>FACPFRKHNPQVYSIYDYRVCALNHWGTIARVKEHLYRGHQIPLYCKRCWIHFRTQEKLDLHLTVAAADICELKPGIALEGITGEQERCLRSRKKSSPDQSDEDRWRDMYNLLFPNENIPSPYFESPQDDRSMSLESSDIANYEKYVRRELPRLVRVNIEETVRRETQPLEEPLIGALVSVIQDCHDKVFRSYCENRGFERHMSVL</sequence>
<feature type="non-terminal residue" evidence="1">
    <location>
        <position position="1"/>
    </location>
</feature>
<dbReference type="OrthoDB" id="4738706at2759"/>
<dbReference type="PANTHER" id="PTHR38166:SF1">
    <property type="entry name" value="C2H2-TYPE DOMAIN-CONTAINING PROTEIN"/>
    <property type="match status" value="1"/>
</dbReference>
<proteinExistence type="predicted"/>
<protein>
    <recommendedName>
        <fullName evidence="3">C2H2-type domain-containing protein</fullName>
    </recommendedName>
</protein>
<dbReference type="Proteomes" id="UP000235672">
    <property type="component" value="Unassembled WGS sequence"/>
</dbReference>
<reference evidence="1 2" key="1">
    <citation type="submission" date="2016-05" db="EMBL/GenBank/DDBJ databases">
        <title>A degradative enzymes factory behind the ericoid mycorrhizal symbiosis.</title>
        <authorList>
            <consortium name="DOE Joint Genome Institute"/>
            <person name="Martino E."/>
            <person name="Morin E."/>
            <person name="Grelet G."/>
            <person name="Kuo A."/>
            <person name="Kohler A."/>
            <person name="Daghino S."/>
            <person name="Barry K."/>
            <person name="Choi C."/>
            <person name="Cichocki N."/>
            <person name="Clum A."/>
            <person name="Copeland A."/>
            <person name="Hainaut M."/>
            <person name="Haridas S."/>
            <person name="Labutti K."/>
            <person name="Lindquist E."/>
            <person name="Lipzen A."/>
            <person name="Khouja H.-R."/>
            <person name="Murat C."/>
            <person name="Ohm R."/>
            <person name="Olson A."/>
            <person name="Spatafora J."/>
            <person name="Veneault-Fourrey C."/>
            <person name="Henrissat B."/>
            <person name="Grigoriev I."/>
            <person name="Martin F."/>
            <person name="Perotto S."/>
        </authorList>
    </citation>
    <scope>NUCLEOTIDE SEQUENCE [LARGE SCALE GENOMIC DNA]</scope>
    <source>
        <strain evidence="1 2">UAMH 7357</strain>
    </source>
</reference>